<dbReference type="Proteomes" id="UP001165960">
    <property type="component" value="Unassembled WGS sequence"/>
</dbReference>
<accession>A0ACC2U0A5</accession>
<gene>
    <name evidence="1" type="ORF">DSO57_1024999</name>
</gene>
<organism evidence="1 2">
    <name type="scientific">Entomophthora muscae</name>
    <dbReference type="NCBI Taxonomy" id="34485"/>
    <lineage>
        <taxon>Eukaryota</taxon>
        <taxon>Fungi</taxon>
        <taxon>Fungi incertae sedis</taxon>
        <taxon>Zoopagomycota</taxon>
        <taxon>Entomophthoromycotina</taxon>
        <taxon>Entomophthoromycetes</taxon>
        <taxon>Entomophthorales</taxon>
        <taxon>Entomophthoraceae</taxon>
        <taxon>Entomophthora</taxon>
    </lineage>
</organism>
<evidence type="ECO:0000313" key="1">
    <source>
        <dbReference type="EMBL" id="KAJ9080439.1"/>
    </source>
</evidence>
<keyword evidence="2" id="KW-1185">Reference proteome</keyword>
<sequence>MSRLVRTFYKRQLPAELISFSSDEGKELFKSALLAGSAEIYFHLANHFTTQSEPAFCGLGSLSMALNSLEVDPLRVWKGPWRWYADEMLDCCRSLEDIRKNGITLSEFSCLARCNGLDVKTFRADVTPLEQFEADLKATCSSQNQVMVVSYARKVLNQTGDGHFSPIGAYYAAQKMALVMDVARFKYPAYWVPLDMLYRSLHPRDPVTHEPRGYSLLRKKTVAASSLTQLTISKSGWKQIVKCWESTPYSKITPCPNDDLTGFWSGLFDCYRKVALATERAPEEDIALIAKRVVIMQEDESKPPIKFGCTSETESVGVEFRTQFDLLVAGLQSTRLYNVVKGLSKGDSSLPLGAFGFELAALFFLSIPYRALFSGVWPETLISAAEAIVKEDLTSSKASLLTNGCRASACGCADASSDKALSVLCSEVAYLTDQFSNLSRCVIEEAHGSV</sequence>
<comment type="caution">
    <text evidence="1">The sequence shown here is derived from an EMBL/GenBank/DDBJ whole genome shotgun (WGS) entry which is preliminary data.</text>
</comment>
<proteinExistence type="predicted"/>
<evidence type="ECO:0000313" key="2">
    <source>
        <dbReference type="Proteomes" id="UP001165960"/>
    </source>
</evidence>
<protein>
    <submittedName>
        <fullName evidence="1">Uncharacterized protein</fullName>
    </submittedName>
</protein>
<dbReference type="EMBL" id="QTSX02001558">
    <property type="protein sequence ID" value="KAJ9080439.1"/>
    <property type="molecule type" value="Genomic_DNA"/>
</dbReference>
<reference evidence="1" key="1">
    <citation type="submission" date="2022-04" db="EMBL/GenBank/DDBJ databases">
        <title>Genome of the entomopathogenic fungus Entomophthora muscae.</title>
        <authorList>
            <person name="Elya C."/>
            <person name="Lovett B.R."/>
            <person name="Lee E."/>
            <person name="Macias A.M."/>
            <person name="Hajek A.E."/>
            <person name="De Bivort B.L."/>
            <person name="Kasson M.T."/>
            <person name="De Fine Licht H.H."/>
            <person name="Stajich J.E."/>
        </authorList>
    </citation>
    <scope>NUCLEOTIDE SEQUENCE</scope>
    <source>
        <strain evidence="1">Berkeley</strain>
    </source>
</reference>
<name>A0ACC2U0A5_9FUNG</name>